<dbReference type="EMBL" id="CM056810">
    <property type="protein sequence ID" value="KAJ8645046.1"/>
    <property type="molecule type" value="Genomic_DNA"/>
</dbReference>
<name>A0ACC2MHE4_PERAE</name>
<organism evidence="1 2">
    <name type="scientific">Persea americana</name>
    <name type="common">Avocado</name>
    <dbReference type="NCBI Taxonomy" id="3435"/>
    <lineage>
        <taxon>Eukaryota</taxon>
        <taxon>Viridiplantae</taxon>
        <taxon>Streptophyta</taxon>
        <taxon>Embryophyta</taxon>
        <taxon>Tracheophyta</taxon>
        <taxon>Spermatophyta</taxon>
        <taxon>Magnoliopsida</taxon>
        <taxon>Magnoliidae</taxon>
        <taxon>Laurales</taxon>
        <taxon>Lauraceae</taxon>
        <taxon>Persea</taxon>
    </lineage>
</organism>
<comment type="caution">
    <text evidence="1">The sequence shown here is derived from an EMBL/GenBank/DDBJ whole genome shotgun (WGS) entry which is preliminary data.</text>
</comment>
<reference evidence="1 2" key="1">
    <citation type="journal article" date="2022" name="Hortic Res">
        <title>A haplotype resolved chromosomal level avocado genome allows analysis of novel avocado genes.</title>
        <authorList>
            <person name="Nath O."/>
            <person name="Fletcher S.J."/>
            <person name="Hayward A."/>
            <person name="Shaw L.M."/>
            <person name="Masouleh A.K."/>
            <person name="Furtado A."/>
            <person name="Henry R.J."/>
            <person name="Mitter N."/>
        </authorList>
    </citation>
    <scope>NUCLEOTIDE SEQUENCE [LARGE SCALE GENOMIC DNA]</scope>
    <source>
        <strain evidence="2">cv. Hass</strain>
    </source>
</reference>
<evidence type="ECO:0000313" key="2">
    <source>
        <dbReference type="Proteomes" id="UP001234297"/>
    </source>
</evidence>
<evidence type="ECO:0000313" key="1">
    <source>
        <dbReference type="EMBL" id="KAJ8645046.1"/>
    </source>
</evidence>
<keyword evidence="2" id="KW-1185">Reference proteome</keyword>
<gene>
    <name evidence="1" type="ORF">MRB53_006794</name>
</gene>
<sequence>MDFSFLNVGVATVALGIITPVFVGRVFLNQKTLPNTPPAVPGLPLIGNLLQLKEKKPHQTFAKWAEAYGPIYSIKTGASTVVVLNSTELAKEAMVTRFSSISTRKLSKALTVLTSDKNMVAMSDYGDFHKMVKRYILTSVLGANAQKRNRSHRDTMIENTLSQLHAEVKHNPLEAVNLREIFKAELFRLALKQALGKDVESIYVEELGIKFSKQEIFNVLVIDPMMGAIEVDWRDFFPYLRWVPNRSMEMKVQQMAVRKAAVTKALIEEQKRRIASGENIDCYVDFLLSEGNTLTEEQLTMLVWEAIIETSDTTLVTTEWAMYELGKNPKCQDRLYREIQEICGNQKVTEEHLPQLPYLTAVFHETLRRHSPVPIIPLRYAHEDTQLGGYNIPSGSEIAINIYGCNMDRKEWPEPEKWKPERFLEGKKDMDLFKTMAFGGGKRVCAGALQAMLISCTSIGRLVQEFQWRLDEGEEENVDTVQLTTHKLHPMKAIIATRENYSLQVQGVEEEKEEEEEEEEEEVEEEEENDKQGDQTTPDGRIGEPSSSRMRSCQEFAEIVSDRIRTT</sequence>
<proteinExistence type="predicted"/>
<dbReference type="Proteomes" id="UP001234297">
    <property type="component" value="Chromosome 2"/>
</dbReference>
<protein>
    <submittedName>
        <fullName evidence="1">Uncharacterized protein</fullName>
    </submittedName>
</protein>
<accession>A0ACC2MHE4</accession>